<organism evidence="2 3">
    <name type="scientific">Paraburkholderia ginsengiterrae</name>
    <dbReference type="NCBI Taxonomy" id="1462993"/>
    <lineage>
        <taxon>Bacteria</taxon>
        <taxon>Pseudomonadati</taxon>
        <taxon>Pseudomonadota</taxon>
        <taxon>Betaproteobacteria</taxon>
        <taxon>Burkholderiales</taxon>
        <taxon>Burkholderiaceae</taxon>
        <taxon>Paraburkholderia</taxon>
    </lineage>
</organism>
<gene>
    <name evidence="2" type="ORF">A6V36_24290</name>
</gene>
<evidence type="ECO:0000256" key="1">
    <source>
        <dbReference type="SAM" id="MobiDB-lite"/>
    </source>
</evidence>
<sequence>MKNAIAERCWVVGSTVTLGSEQFTVRAAVIDADDFAPNSFVLAARRDSTLYRFFPHKGIDKGLVRIFPVYADPTPLARARKTFPTPRRGARLYERRTSRRSSLSVAG</sequence>
<evidence type="ECO:0000313" key="2">
    <source>
        <dbReference type="EMBL" id="OAJ61495.1"/>
    </source>
</evidence>
<name>A0ABX2V1I4_9BURK</name>
<dbReference type="RefSeq" id="WP_064266326.1">
    <property type="nucleotide sequence ID" value="NZ_LXKA01000154.1"/>
</dbReference>
<reference evidence="2 3" key="1">
    <citation type="submission" date="2016-04" db="EMBL/GenBank/DDBJ databases">
        <title>Reclassification of Paraburkholderia panaciterrae (Farh et al. 2015) Dobritsa &amp; Samadpour 2016 as a later homotypic synonym of Paraburkholderia ginsengiterrae (Farh et al. 2015) Dobritsa &amp; Samadpour 2016.</title>
        <authorList>
            <person name="Dobritsa A.P."/>
            <person name="Kutumbaka K."/>
            <person name="Samadpour M."/>
        </authorList>
    </citation>
    <scope>NUCLEOTIDE SEQUENCE [LARGE SCALE GENOMIC DNA]</scope>
    <source>
        <strain evidence="2 3">DCY85-1</strain>
    </source>
</reference>
<comment type="caution">
    <text evidence="2">The sequence shown here is derived from an EMBL/GenBank/DDBJ whole genome shotgun (WGS) entry which is preliminary data.</text>
</comment>
<dbReference type="EMBL" id="LXJZ01000091">
    <property type="protein sequence ID" value="OAJ61495.1"/>
    <property type="molecule type" value="Genomic_DNA"/>
</dbReference>
<accession>A0ABX2V1I4</accession>
<dbReference type="Proteomes" id="UP000077961">
    <property type="component" value="Unassembled WGS sequence"/>
</dbReference>
<evidence type="ECO:0000313" key="3">
    <source>
        <dbReference type="Proteomes" id="UP000077961"/>
    </source>
</evidence>
<protein>
    <submittedName>
        <fullName evidence="2">Uncharacterized protein</fullName>
    </submittedName>
</protein>
<proteinExistence type="predicted"/>
<feature type="region of interest" description="Disordered" evidence="1">
    <location>
        <begin position="87"/>
        <end position="107"/>
    </location>
</feature>
<keyword evidence="3" id="KW-1185">Reference proteome</keyword>